<dbReference type="EMBL" id="LR899009">
    <property type="protein sequence ID" value="CAD7077083.1"/>
    <property type="molecule type" value="Genomic_DNA"/>
</dbReference>
<gene>
    <name evidence="2" type="ORF">HERILL_LOCUS458</name>
</gene>
<evidence type="ECO:0000256" key="1">
    <source>
        <dbReference type="SAM" id="MobiDB-lite"/>
    </source>
</evidence>
<accession>A0A7R8YLF2</accession>
<sequence>MYDGDTMTQIFKRTKKCCAKLIRKLTFNTPNPVSIPIKLRSTAQYTQQKPNTCSEDYSTRIDGINCSPANSCGLPETPRRCIETGWDMALGNEKLPSTGASTNSNINHNRIGHPENKLSYGAGGDDDDYQMFHISPRFFLKRDMTMSYMRVEDDSGGGHVDIGGGGGKRSCNFPPRLGMSNLMASMILSRRDLSKWNKSQNNNSSCCSDDEIVTNMKDGSSDVIGIGTGEGMDDRGGVESRTNNTTSNRNPINFDEQGIRTQEKPTGSETVSTTTTWMGHKNEGTGTTTTSFIVPETLKVDKCRDAVRHSRSWCRSTPSNPIEIADRTNSATTKDESLLCAQIVFEKVKYDKTKRYLRHTPSESSTASSPRSVRSNGRLLSLDRSQSSSFSLDDNSFSDNNLYSSSSPSHSFCSNGDDCHIENECSCDPNGNCCHPSMHDGDSTTNPSEKAINRINSLRCRKYSETWDSNGNSADSRRILCEEAWNVFENKINTARDKKMMILYTEDAEDFIRSASPRSSSTTLETWIDDEIFDNSFNEELERHHRHCASSFER</sequence>
<organism evidence="2 3">
    <name type="scientific">Hermetia illucens</name>
    <name type="common">Black soldier fly</name>
    <dbReference type="NCBI Taxonomy" id="343691"/>
    <lineage>
        <taxon>Eukaryota</taxon>
        <taxon>Metazoa</taxon>
        <taxon>Ecdysozoa</taxon>
        <taxon>Arthropoda</taxon>
        <taxon>Hexapoda</taxon>
        <taxon>Insecta</taxon>
        <taxon>Pterygota</taxon>
        <taxon>Neoptera</taxon>
        <taxon>Endopterygota</taxon>
        <taxon>Diptera</taxon>
        <taxon>Brachycera</taxon>
        <taxon>Stratiomyomorpha</taxon>
        <taxon>Stratiomyidae</taxon>
        <taxon>Hermetiinae</taxon>
        <taxon>Hermetia</taxon>
    </lineage>
</organism>
<reference evidence="2 3" key="1">
    <citation type="submission" date="2020-11" db="EMBL/GenBank/DDBJ databases">
        <authorList>
            <person name="Wallbank WR R."/>
            <person name="Pardo Diaz C."/>
            <person name="Kozak K."/>
            <person name="Martin S."/>
            <person name="Jiggins C."/>
            <person name="Moest M."/>
            <person name="Warren A I."/>
            <person name="Generalovic N T."/>
            <person name="Byers J.R.P. K."/>
            <person name="Montejo-Kovacevich G."/>
            <person name="Yen C E."/>
        </authorList>
    </citation>
    <scope>NUCLEOTIDE SEQUENCE [LARGE SCALE GENOMIC DNA]</scope>
</reference>
<proteinExistence type="predicted"/>
<feature type="region of interest" description="Disordered" evidence="1">
    <location>
        <begin position="358"/>
        <end position="378"/>
    </location>
</feature>
<evidence type="ECO:0000313" key="3">
    <source>
        <dbReference type="Proteomes" id="UP000594454"/>
    </source>
</evidence>
<dbReference type="OrthoDB" id="8051766at2759"/>
<dbReference type="AlphaFoldDB" id="A0A7R8YLF2"/>
<dbReference type="InParanoid" id="A0A7R8YLF2"/>
<feature type="compositionally biased region" description="Low complexity" evidence="1">
    <location>
        <begin position="267"/>
        <end position="276"/>
    </location>
</feature>
<feature type="compositionally biased region" description="Low complexity" evidence="1">
    <location>
        <begin position="240"/>
        <end position="250"/>
    </location>
</feature>
<dbReference type="Proteomes" id="UP000594454">
    <property type="component" value="Chromosome 1"/>
</dbReference>
<name>A0A7R8YLF2_HERIL</name>
<keyword evidence="3" id="KW-1185">Reference proteome</keyword>
<protein>
    <submittedName>
        <fullName evidence="2">Uncharacterized protein</fullName>
    </submittedName>
</protein>
<evidence type="ECO:0000313" key="2">
    <source>
        <dbReference type="EMBL" id="CAD7077083.1"/>
    </source>
</evidence>
<feature type="compositionally biased region" description="Low complexity" evidence="1">
    <location>
        <begin position="362"/>
        <end position="378"/>
    </location>
</feature>
<feature type="region of interest" description="Disordered" evidence="1">
    <location>
        <begin position="227"/>
        <end position="289"/>
    </location>
</feature>
<feature type="region of interest" description="Disordered" evidence="1">
    <location>
        <begin position="97"/>
        <end position="119"/>
    </location>
</feature>
<feature type="compositionally biased region" description="Polar residues" evidence="1">
    <location>
        <begin position="98"/>
        <end position="108"/>
    </location>
</feature>